<dbReference type="PANTHER" id="PTHR33121:SF15">
    <property type="entry name" value="BLUE LIGHT- AND TEMPERATURE-REGULATED ANTIREPRESSOR BLUF"/>
    <property type="match status" value="1"/>
</dbReference>
<sequence>MKEFIILQDDGPSGKRANLKAETILTFCEKCDQIPEIAPSEGRLYLWPPVAHTTGKILANIKKLGHSAEKSASVATLYLDYVRPGLRPLIDAISENLLPEEIADTKALIMAGSMEPQLDDIARVTSLDAIRAQIGAEWLGDMLRDNRLKSVFQPIFAAENITKPYAHECLIRGTDKTGNVITPDKLFGAAQSADLLFQLDRAARAANVRNAHEAGISGNLFINFTPSSIYDPDSCLRTTIDVVSECGLDRNKVIFEVIETEKVRSIEHLGAILKSYRDSGFRVALDDVGSGYSTLNMLPQLQPDIIKIDRDLIDHVDQDKYKQAIVSKLIDLAKQLDIDVVAEGIERQGELDFLTGYGVDYVQGYLLGRPNAVPFAGGA</sequence>
<dbReference type="GO" id="GO:0071111">
    <property type="term" value="F:cyclic-guanylate-specific phosphodiesterase activity"/>
    <property type="evidence" value="ECO:0007669"/>
    <property type="project" value="InterPro"/>
</dbReference>
<dbReference type="AlphaFoldDB" id="A0A154L544"/>
<dbReference type="InterPro" id="IPR050706">
    <property type="entry name" value="Cyclic-di-GMP_PDE-like"/>
</dbReference>
<dbReference type="PROSITE" id="PS50883">
    <property type="entry name" value="EAL"/>
    <property type="match status" value="1"/>
</dbReference>
<accession>A0A154L544</accession>
<comment type="caution">
    <text evidence="2">The sequence shown here is derived from an EMBL/GenBank/DDBJ whole genome shotgun (WGS) entry which is preliminary data.</text>
</comment>
<evidence type="ECO:0000313" key="3">
    <source>
        <dbReference type="Proteomes" id="UP000076335"/>
    </source>
</evidence>
<proteinExistence type="predicted"/>
<gene>
    <name evidence="2" type="ORF">AUP42_20485</name>
</gene>
<dbReference type="Pfam" id="PF00563">
    <property type="entry name" value="EAL"/>
    <property type="match status" value="1"/>
</dbReference>
<dbReference type="SUPFAM" id="SSF141868">
    <property type="entry name" value="EAL domain-like"/>
    <property type="match status" value="1"/>
</dbReference>
<reference evidence="2 3" key="1">
    <citation type="submission" date="2015-12" db="EMBL/GenBank/DDBJ databases">
        <title>Genome sequence of Thalassospira lucentensis MCCC 1A02072.</title>
        <authorList>
            <person name="Lu L."/>
            <person name="Lai Q."/>
            <person name="Shao Z."/>
            <person name="Qian P."/>
        </authorList>
    </citation>
    <scope>NUCLEOTIDE SEQUENCE [LARGE SCALE GENOMIC DNA]</scope>
    <source>
        <strain evidence="2 3">MCCC 1A02072</strain>
    </source>
</reference>
<protein>
    <recommendedName>
        <fullName evidence="1">EAL domain-containing protein</fullName>
    </recommendedName>
</protein>
<dbReference type="Gene3D" id="3.20.20.450">
    <property type="entry name" value="EAL domain"/>
    <property type="match status" value="1"/>
</dbReference>
<dbReference type="SMART" id="SM00052">
    <property type="entry name" value="EAL"/>
    <property type="match status" value="1"/>
</dbReference>
<dbReference type="InterPro" id="IPR035919">
    <property type="entry name" value="EAL_sf"/>
</dbReference>
<organism evidence="2 3">
    <name type="scientific">Thalassospira lucentensis</name>
    <dbReference type="NCBI Taxonomy" id="168935"/>
    <lineage>
        <taxon>Bacteria</taxon>
        <taxon>Pseudomonadati</taxon>
        <taxon>Pseudomonadota</taxon>
        <taxon>Alphaproteobacteria</taxon>
        <taxon>Rhodospirillales</taxon>
        <taxon>Thalassospiraceae</taxon>
        <taxon>Thalassospira</taxon>
    </lineage>
</organism>
<dbReference type="OrthoDB" id="7251575at2"/>
<evidence type="ECO:0000259" key="1">
    <source>
        <dbReference type="PROSITE" id="PS50883"/>
    </source>
</evidence>
<evidence type="ECO:0000313" key="2">
    <source>
        <dbReference type="EMBL" id="KZB64221.1"/>
    </source>
</evidence>
<dbReference type="CDD" id="cd01948">
    <property type="entry name" value="EAL"/>
    <property type="match status" value="1"/>
</dbReference>
<name>A0A154L544_9PROT</name>
<dbReference type="PANTHER" id="PTHR33121">
    <property type="entry name" value="CYCLIC DI-GMP PHOSPHODIESTERASE PDEF"/>
    <property type="match status" value="1"/>
</dbReference>
<dbReference type="InterPro" id="IPR001633">
    <property type="entry name" value="EAL_dom"/>
</dbReference>
<feature type="domain" description="EAL" evidence="1">
    <location>
        <begin position="132"/>
        <end position="379"/>
    </location>
</feature>
<dbReference type="EMBL" id="LPVY01000013">
    <property type="protein sequence ID" value="KZB64221.1"/>
    <property type="molecule type" value="Genomic_DNA"/>
</dbReference>
<dbReference type="Proteomes" id="UP000076335">
    <property type="component" value="Unassembled WGS sequence"/>
</dbReference>